<dbReference type="AlphaFoldDB" id="A0A2Z7BTS6"/>
<evidence type="ECO:0000313" key="1">
    <source>
        <dbReference type="EMBL" id="KZV37804.1"/>
    </source>
</evidence>
<keyword evidence="2" id="KW-1185">Reference proteome</keyword>
<reference evidence="1 2" key="1">
    <citation type="journal article" date="2015" name="Proc. Natl. Acad. Sci. U.S.A.">
        <title>The resurrection genome of Boea hygrometrica: A blueprint for survival of dehydration.</title>
        <authorList>
            <person name="Xiao L."/>
            <person name="Yang G."/>
            <person name="Zhang L."/>
            <person name="Yang X."/>
            <person name="Zhao S."/>
            <person name="Ji Z."/>
            <person name="Zhou Q."/>
            <person name="Hu M."/>
            <person name="Wang Y."/>
            <person name="Chen M."/>
            <person name="Xu Y."/>
            <person name="Jin H."/>
            <person name="Xiao X."/>
            <person name="Hu G."/>
            <person name="Bao F."/>
            <person name="Hu Y."/>
            <person name="Wan P."/>
            <person name="Li L."/>
            <person name="Deng X."/>
            <person name="Kuang T."/>
            <person name="Xiang C."/>
            <person name="Zhu J.K."/>
            <person name="Oliver M.J."/>
            <person name="He Y."/>
        </authorList>
    </citation>
    <scope>NUCLEOTIDE SEQUENCE [LARGE SCALE GENOMIC DNA]</scope>
    <source>
        <strain evidence="2">cv. XS01</strain>
    </source>
</reference>
<dbReference type="Proteomes" id="UP000250235">
    <property type="component" value="Unassembled WGS sequence"/>
</dbReference>
<organism evidence="1 2">
    <name type="scientific">Dorcoceras hygrometricum</name>
    <dbReference type="NCBI Taxonomy" id="472368"/>
    <lineage>
        <taxon>Eukaryota</taxon>
        <taxon>Viridiplantae</taxon>
        <taxon>Streptophyta</taxon>
        <taxon>Embryophyta</taxon>
        <taxon>Tracheophyta</taxon>
        <taxon>Spermatophyta</taxon>
        <taxon>Magnoliopsida</taxon>
        <taxon>eudicotyledons</taxon>
        <taxon>Gunneridae</taxon>
        <taxon>Pentapetalae</taxon>
        <taxon>asterids</taxon>
        <taxon>lamiids</taxon>
        <taxon>Lamiales</taxon>
        <taxon>Gesneriaceae</taxon>
        <taxon>Didymocarpoideae</taxon>
        <taxon>Trichosporeae</taxon>
        <taxon>Loxocarpinae</taxon>
        <taxon>Dorcoceras</taxon>
    </lineage>
</organism>
<accession>A0A2Z7BTS6</accession>
<evidence type="ECO:0000313" key="2">
    <source>
        <dbReference type="Proteomes" id="UP000250235"/>
    </source>
</evidence>
<dbReference type="EMBL" id="KV002487">
    <property type="protein sequence ID" value="KZV37804.1"/>
    <property type="molecule type" value="Genomic_DNA"/>
</dbReference>
<proteinExistence type="predicted"/>
<name>A0A2Z7BTS6_9LAMI</name>
<sequence>MLNKKLTTANVTVKYDENQQMVRDLQMKKAAGALSIDDVISSDITISRKLLFTSSWYLEIAIAKRCRLHKLIRQRFALALKIQQMLFALITSRKIPVASYSGSSRKLHCYCISSRHGIQTQEKQNRKKADVVESYNPDARFQSQYLKIQQKRKAVEE</sequence>
<gene>
    <name evidence="1" type="ORF">F511_24495</name>
</gene>
<protein>
    <submittedName>
        <fullName evidence="1">Uncharacterized protein</fullName>
    </submittedName>
</protein>